<comment type="caution">
    <text evidence="1">The sequence shown here is derived from an EMBL/GenBank/DDBJ whole genome shotgun (WGS) entry which is preliminary data.</text>
</comment>
<accession>A0ABT4DD43</accession>
<proteinExistence type="predicted"/>
<organism evidence="1 2">
    <name type="scientific">Clostridium brassicae</name>
    <dbReference type="NCBI Taxonomy" id="2999072"/>
    <lineage>
        <taxon>Bacteria</taxon>
        <taxon>Bacillati</taxon>
        <taxon>Bacillota</taxon>
        <taxon>Clostridia</taxon>
        <taxon>Eubacteriales</taxon>
        <taxon>Clostridiaceae</taxon>
        <taxon>Clostridium</taxon>
    </lineage>
</organism>
<dbReference type="Proteomes" id="UP001144612">
    <property type="component" value="Unassembled WGS sequence"/>
</dbReference>
<evidence type="ECO:0008006" key="3">
    <source>
        <dbReference type="Google" id="ProtNLM"/>
    </source>
</evidence>
<dbReference type="EMBL" id="JAPQFJ010000023">
    <property type="protein sequence ID" value="MCY6960236.1"/>
    <property type="molecule type" value="Genomic_DNA"/>
</dbReference>
<gene>
    <name evidence="1" type="ORF">OW729_16585</name>
</gene>
<evidence type="ECO:0000313" key="1">
    <source>
        <dbReference type="EMBL" id="MCY6960236.1"/>
    </source>
</evidence>
<sequence>MYSISPYYGNASRKIIFTDCHIGAYAFNNSYPTDIVVIKDGIVMVSAQLYNYIQKHE</sequence>
<name>A0ABT4DD43_9CLOT</name>
<keyword evidence="2" id="KW-1185">Reference proteome</keyword>
<evidence type="ECO:0000313" key="2">
    <source>
        <dbReference type="Proteomes" id="UP001144612"/>
    </source>
</evidence>
<reference evidence="1" key="1">
    <citation type="submission" date="2022-12" db="EMBL/GenBank/DDBJ databases">
        <title>Clostridium sp. nov., isolated from industrial wastewater.</title>
        <authorList>
            <person name="Jiayan W."/>
        </authorList>
    </citation>
    <scope>NUCLEOTIDE SEQUENCE</scope>
    <source>
        <strain evidence="1">ZC22-4</strain>
    </source>
</reference>
<protein>
    <recommendedName>
        <fullName evidence="3">Amidohydrolase 3 domain-containing protein</fullName>
    </recommendedName>
</protein>
<dbReference type="RefSeq" id="WP_268062672.1">
    <property type="nucleotide sequence ID" value="NZ_JAPQFJ010000023.1"/>
</dbReference>